<reference evidence="2" key="1">
    <citation type="submission" date="2018-02" db="EMBL/GenBank/DDBJ databases">
        <authorList>
            <person name="Hausmann B."/>
        </authorList>
    </citation>
    <scope>NUCLEOTIDE SEQUENCE [LARGE SCALE GENOMIC DNA]</scope>
    <source>
        <strain evidence="2">Peat soil MAG SbA1</strain>
    </source>
</reference>
<dbReference type="AlphaFoldDB" id="A0A2U3LAM8"/>
<gene>
    <name evidence="1" type="ORF">SBA1_90016</name>
</gene>
<proteinExistence type="predicted"/>
<protein>
    <submittedName>
        <fullName evidence="1">Uncharacterized protein</fullName>
    </submittedName>
</protein>
<accession>A0A2U3LAM8</accession>
<dbReference type="Proteomes" id="UP000238701">
    <property type="component" value="Unassembled WGS sequence"/>
</dbReference>
<name>A0A2U3LAM8_9BACT</name>
<evidence type="ECO:0000313" key="2">
    <source>
        <dbReference type="Proteomes" id="UP000238701"/>
    </source>
</evidence>
<sequence>MSTIREVRAAEEKMKSVLDVLHTAKAEDPNYLGTELRSASDEYERAIRELEWT</sequence>
<organism evidence="1 2">
    <name type="scientific">Candidatus Sulfotelmatobacter kueseliae</name>
    <dbReference type="NCBI Taxonomy" id="2042962"/>
    <lineage>
        <taxon>Bacteria</taxon>
        <taxon>Pseudomonadati</taxon>
        <taxon>Acidobacteriota</taxon>
        <taxon>Terriglobia</taxon>
        <taxon>Terriglobales</taxon>
        <taxon>Candidatus Korobacteraceae</taxon>
        <taxon>Candidatus Sulfotelmatobacter</taxon>
    </lineage>
</organism>
<evidence type="ECO:0000313" key="1">
    <source>
        <dbReference type="EMBL" id="SPF48880.1"/>
    </source>
</evidence>
<dbReference type="EMBL" id="OMOD01000188">
    <property type="protein sequence ID" value="SPF48880.1"/>
    <property type="molecule type" value="Genomic_DNA"/>
</dbReference>